<evidence type="ECO:0000256" key="1">
    <source>
        <dbReference type="SAM" id="MobiDB-lite"/>
    </source>
</evidence>
<sequence>MSDHLVGGVDPSHRTAVFTSVRTDDGDDACATTARRVDGPDRCDRYGRATGGAERRHGFERR</sequence>
<gene>
    <name evidence="2" type="ORF">GCM10010393_16750</name>
</gene>
<dbReference type="RefSeq" id="WP_344358372.1">
    <property type="nucleotide sequence ID" value="NZ_BAAASR010000008.1"/>
</dbReference>
<evidence type="ECO:0000313" key="2">
    <source>
        <dbReference type="EMBL" id="GAA2486309.1"/>
    </source>
</evidence>
<evidence type="ECO:0000313" key="3">
    <source>
        <dbReference type="Proteomes" id="UP001499942"/>
    </source>
</evidence>
<organism evidence="2 3">
    <name type="scientific">Streptomyces gobitricini</name>
    <dbReference type="NCBI Taxonomy" id="68211"/>
    <lineage>
        <taxon>Bacteria</taxon>
        <taxon>Bacillati</taxon>
        <taxon>Actinomycetota</taxon>
        <taxon>Actinomycetes</taxon>
        <taxon>Kitasatosporales</taxon>
        <taxon>Streptomycetaceae</taxon>
        <taxon>Streptomyces</taxon>
    </lineage>
</organism>
<dbReference type="Proteomes" id="UP001499942">
    <property type="component" value="Unassembled WGS sequence"/>
</dbReference>
<protein>
    <submittedName>
        <fullName evidence="2">Uncharacterized protein</fullName>
    </submittedName>
</protein>
<dbReference type="EMBL" id="BAAASR010000008">
    <property type="protein sequence ID" value="GAA2486309.1"/>
    <property type="molecule type" value="Genomic_DNA"/>
</dbReference>
<comment type="caution">
    <text evidence="2">The sequence shown here is derived from an EMBL/GenBank/DDBJ whole genome shotgun (WGS) entry which is preliminary data.</text>
</comment>
<reference evidence="2 3" key="1">
    <citation type="journal article" date="2019" name="Int. J. Syst. Evol. Microbiol.">
        <title>The Global Catalogue of Microorganisms (GCM) 10K type strain sequencing project: providing services to taxonomists for standard genome sequencing and annotation.</title>
        <authorList>
            <consortium name="The Broad Institute Genomics Platform"/>
            <consortium name="The Broad Institute Genome Sequencing Center for Infectious Disease"/>
            <person name="Wu L."/>
            <person name="Ma J."/>
        </authorList>
    </citation>
    <scope>NUCLEOTIDE SEQUENCE [LARGE SCALE GENOMIC DNA]</scope>
    <source>
        <strain evidence="2 3">JCM 5062</strain>
    </source>
</reference>
<name>A0ABN3LPU7_9ACTN</name>
<proteinExistence type="predicted"/>
<feature type="region of interest" description="Disordered" evidence="1">
    <location>
        <begin position="31"/>
        <end position="62"/>
    </location>
</feature>
<accession>A0ABN3LPU7</accession>
<feature type="compositionally biased region" description="Basic and acidic residues" evidence="1">
    <location>
        <begin position="35"/>
        <end position="62"/>
    </location>
</feature>
<keyword evidence="3" id="KW-1185">Reference proteome</keyword>